<name>A0A8H3U0Q8_9TREE</name>
<organism evidence="3 4">
    <name type="scientific">Naganishia liquefaciens</name>
    <dbReference type="NCBI Taxonomy" id="104408"/>
    <lineage>
        <taxon>Eukaryota</taxon>
        <taxon>Fungi</taxon>
        <taxon>Dikarya</taxon>
        <taxon>Basidiomycota</taxon>
        <taxon>Agaricomycotina</taxon>
        <taxon>Tremellomycetes</taxon>
        <taxon>Filobasidiales</taxon>
        <taxon>Filobasidiaceae</taxon>
        <taxon>Naganishia</taxon>
    </lineage>
</organism>
<dbReference type="CDD" id="cd21089">
    <property type="entry name" value="Trm112-like"/>
    <property type="match status" value="1"/>
</dbReference>
<dbReference type="PANTHER" id="PTHR12773:SF0">
    <property type="entry name" value="MULTIFUNCTIONAL METHYLTRANSFERASE SUBUNIT TRM112-LIKE PROTEIN"/>
    <property type="match status" value="1"/>
</dbReference>
<gene>
    <name evidence="3" type="ORF">NliqN6_6750</name>
</gene>
<dbReference type="Pfam" id="PF03966">
    <property type="entry name" value="Trm112p"/>
    <property type="match status" value="1"/>
</dbReference>
<dbReference type="SUPFAM" id="SSF158997">
    <property type="entry name" value="Trm112p-like"/>
    <property type="match status" value="1"/>
</dbReference>
<dbReference type="Gene3D" id="2.20.25.10">
    <property type="match status" value="1"/>
</dbReference>
<dbReference type="GO" id="GO:0046982">
    <property type="term" value="F:protein heterodimerization activity"/>
    <property type="evidence" value="ECO:0007669"/>
    <property type="project" value="InterPro"/>
</dbReference>
<evidence type="ECO:0000256" key="2">
    <source>
        <dbReference type="ARBA" id="ARBA00065633"/>
    </source>
</evidence>
<proteinExistence type="inferred from homology"/>
<reference evidence="3" key="1">
    <citation type="submission" date="2020-07" db="EMBL/GenBank/DDBJ databases">
        <title>Draft Genome Sequence of a Deep-Sea Yeast, Naganishia (Cryptococcus) liquefaciens strain N6.</title>
        <authorList>
            <person name="Han Y.W."/>
            <person name="Kajitani R."/>
            <person name="Morimoto H."/>
            <person name="Parhat M."/>
            <person name="Tsubouchi H."/>
            <person name="Bakenova O."/>
            <person name="Ogata M."/>
            <person name="Argunhan B."/>
            <person name="Aoki R."/>
            <person name="Kajiwara S."/>
            <person name="Itoh T."/>
            <person name="Iwasaki H."/>
        </authorList>
    </citation>
    <scope>NUCLEOTIDE SEQUENCE</scope>
    <source>
        <strain evidence="3">N6</strain>
    </source>
</reference>
<dbReference type="AlphaFoldDB" id="A0A8H3U0Q8"/>
<dbReference type="Proteomes" id="UP000620104">
    <property type="component" value="Unassembled WGS sequence"/>
</dbReference>
<evidence type="ECO:0000313" key="4">
    <source>
        <dbReference type="Proteomes" id="UP000620104"/>
    </source>
</evidence>
<dbReference type="FunFam" id="2.20.25.10:FF:000018">
    <property type="entry name" value="Multifunctional methyltransferase subunit TRM112-like B"/>
    <property type="match status" value="1"/>
</dbReference>
<dbReference type="GO" id="GO:0030488">
    <property type="term" value="P:tRNA methylation"/>
    <property type="evidence" value="ECO:0007669"/>
    <property type="project" value="TreeGrafter"/>
</dbReference>
<comment type="caution">
    <text evidence="3">The sequence shown here is derived from an EMBL/GenBank/DDBJ whole genome shotgun (WGS) entry which is preliminary data.</text>
</comment>
<dbReference type="GO" id="GO:0070476">
    <property type="term" value="P:rRNA (guanine-N7)-methylation"/>
    <property type="evidence" value="ECO:0007669"/>
    <property type="project" value="TreeGrafter"/>
</dbReference>
<comment type="subunit">
    <text evidence="2">Interacts with TRM9.</text>
</comment>
<dbReference type="EMBL" id="BLZA01000058">
    <property type="protein sequence ID" value="GHJ90348.1"/>
    <property type="molecule type" value="Genomic_DNA"/>
</dbReference>
<dbReference type="OrthoDB" id="2187549at2759"/>
<accession>A0A8H3U0Q8</accession>
<dbReference type="PANTHER" id="PTHR12773">
    <property type="entry name" value="UPF0315 PROTEIN-RELATED"/>
    <property type="match status" value="1"/>
</dbReference>
<sequence length="128" mass="14523">MVRLITHNMLSCHVKNCNKDNYPLQFRDAVVEIRPAEPNLGFLERFLPKLEWAALVQTARELGDQSLPEEMPGDSEGGRDEEFLMRLHRVLIETHVEEGAMVCRGCGHVYQISAGIPNMLLAEHEVGR</sequence>
<dbReference type="InterPro" id="IPR005651">
    <property type="entry name" value="Trm112-like"/>
</dbReference>
<dbReference type="InterPro" id="IPR039127">
    <property type="entry name" value="Trm112"/>
</dbReference>
<evidence type="ECO:0000256" key="1">
    <source>
        <dbReference type="ARBA" id="ARBA00007980"/>
    </source>
</evidence>
<protein>
    <recommendedName>
        <fullName evidence="5">Trm112p-domain-containing protein</fullName>
    </recommendedName>
</protein>
<comment type="similarity">
    <text evidence="1">Belongs to the TRM112 family.</text>
</comment>
<evidence type="ECO:0000313" key="3">
    <source>
        <dbReference type="EMBL" id="GHJ90348.1"/>
    </source>
</evidence>
<evidence type="ECO:0008006" key="5">
    <source>
        <dbReference type="Google" id="ProtNLM"/>
    </source>
</evidence>
<keyword evidence="4" id="KW-1185">Reference proteome</keyword>